<gene>
    <name evidence="2" type="ORF">B3C1_10037</name>
</gene>
<dbReference type="SUPFAM" id="SSF110087">
    <property type="entry name" value="DR1885-like metal-binding protein"/>
    <property type="match status" value="1"/>
</dbReference>
<proteinExistence type="predicted"/>
<dbReference type="InterPro" id="IPR007410">
    <property type="entry name" value="LpqE-like"/>
</dbReference>
<keyword evidence="3" id="KW-1185">Reference proteome</keyword>
<dbReference type="PANTHER" id="PTHR36302">
    <property type="entry name" value="BLR7088 PROTEIN"/>
    <property type="match status" value="1"/>
</dbReference>
<dbReference type="OrthoDB" id="9796962at2"/>
<protein>
    <recommendedName>
        <fullName evidence="4">Copper chaperone PCu(A)C</fullName>
    </recommendedName>
</protein>
<evidence type="ECO:0008006" key="4">
    <source>
        <dbReference type="Google" id="ProtNLM"/>
    </source>
</evidence>
<reference evidence="2 3" key="1">
    <citation type="journal article" date="2012" name="J. Bacteriol.">
        <title>Genome Sequence of Gallaecimonas xiamenensis Type Strain 3-C-1.</title>
        <authorList>
            <person name="Lai Q."/>
            <person name="Wang L."/>
            <person name="Wang W."/>
            <person name="Shao Z."/>
        </authorList>
    </citation>
    <scope>NUCLEOTIDE SEQUENCE [LARGE SCALE GENOMIC DNA]</scope>
    <source>
        <strain evidence="2 3">3-C-1</strain>
    </source>
</reference>
<dbReference type="Proteomes" id="UP000006755">
    <property type="component" value="Unassembled WGS sequence"/>
</dbReference>
<keyword evidence="1" id="KW-0732">Signal</keyword>
<feature type="chain" id="PRO_5003862266" description="Copper chaperone PCu(A)C" evidence="1">
    <location>
        <begin position="17"/>
        <end position="138"/>
    </location>
</feature>
<organism evidence="2 3">
    <name type="scientific">Gallaecimonas xiamenensis 3-C-1</name>
    <dbReference type="NCBI Taxonomy" id="745411"/>
    <lineage>
        <taxon>Bacteria</taxon>
        <taxon>Pseudomonadati</taxon>
        <taxon>Pseudomonadota</taxon>
        <taxon>Gammaproteobacteria</taxon>
        <taxon>Enterobacterales</taxon>
        <taxon>Gallaecimonadaceae</taxon>
        <taxon>Gallaecimonas</taxon>
    </lineage>
</organism>
<dbReference type="InterPro" id="IPR036182">
    <property type="entry name" value="PCuAC_sf"/>
</dbReference>
<name>K2JTN3_9GAMM</name>
<dbReference type="STRING" id="745411.B3C1_10037"/>
<dbReference type="InterPro" id="IPR058248">
    <property type="entry name" value="Lxx211020-like"/>
</dbReference>
<dbReference type="eggNOG" id="COG2847">
    <property type="taxonomic scope" value="Bacteria"/>
</dbReference>
<comment type="caution">
    <text evidence="2">The sequence shown here is derived from an EMBL/GenBank/DDBJ whole genome shotgun (WGS) entry which is preliminary data.</text>
</comment>
<dbReference type="EMBL" id="AMRI01000012">
    <property type="protein sequence ID" value="EKE73729.1"/>
    <property type="molecule type" value="Genomic_DNA"/>
</dbReference>
<dbReference type="Gene3D" id="2.60.40.1890">
    <property type="entry name" value="PCu(A)C copper chaperone"/>
    <property type="match status" value="1"/>
</dbReference>
<evidence type="ECO:0000256" key="1">
    <source>
        <dbReference type="SAM" id="SignalP"/>
    </source>
</evidence>
<evidence type="ECO:0000313" key="3">
    <source>
        <dbReference type="Proteomes" id="UP000006755"/>
    </source>
</evidence>
<dbReference type="PANTHER" id="PTHR36302:SF1">
    <property type="entry name" value="COPPER CHAPERONE PCU(A)C"/>
    <property type="match status" value="1"/>
</dbReference>
<dbReference type="AlphaFoldDB" id="K2JTN3"/>
<accession>K2JTN3</accession>
<dbReference type="RefSeq" id="WP_008484610.1">
    <property type="nucleotide sequence ID" value="NZ_AMRI01000012.1"/>
</dbReference>
<feature type="signal peptide" evidence="1">
    <location>
        <begin position="1"/>
        <end position="16"/>
    </location>
</feature>
<evidence type="ECO:0000313" key="2">
    <source>
        <dbReference type="EMBL" id="EKE73729.1"/>
    </source>
</evidence>
<dbReference type="Pfam" id="PF04314">
    <property type="entry name" value="PCuAC"/>
    <property type="match status" value="1"/>
</dbReference>
<sequence>MKYSIGFLLLASLGLAAEPLAVDGPWVRLMPPGVNMTAAYMTLRNQGDSPLTIEAVRSPEASSVMLHGYRQDGDKVRMTHLDSLTLAPHQTQVLEPGALHLMVMGLSAPLAVDKPLTLTLYFSDGRTQDILARPRSSQ</sequence>